<keyword evidence="10" id="KW-1185">Reference proteome</keyword>
<dbReference type="GO" id="GO:0061630">
    <property type="term" value="F:ubiquitin protein ligase activity"/>
    <property type="evidence" value="ECO:0007669"/>
    <property type="project" value="UniProtKB-EC"/>
</dbReference>
<organism evidence="9 10">
    <name type="scientific">Aspergillus sclerotiicarbonarius (strain CBS 121057 / IBT 28362)</name>
    <dbReference type="NCBI Taxonomy" id="1448318"/>
    <lineage>
        <taxon>Eukaryota</taxon>
        <taxon>Fungi</taxon>
        <taxon>Dikarya</taxon>
        <taxon>Ascomycota</taxon>
        <taxon>Pezizomycotina</taxon>
        <taxon>Eurotiomycetes</taxon>
        <taxon>Eurotiomycetidae</taxon>
        <taxon>Eurotiales</taxon>
        <taxon>Aspergillaceae</taxon>
        <taxon>Aspergillus</taxon>
        <taxon>Aspergillus subgen. Circumdati</taxon>
    </lineage>
</organism>
<feature type="region of interest" description="Disordered" evidence="7">
    <location>
        <begin position="1107"/>
        <end position="1141"/>
    </location>
</feature>
<evidence type="ECO:0000259" key="8">
    <source>
        <dbReference type="PROSITE" id="PS50237"/>
    </source>
</evidence>
<dbReference type="Proteomes" id="UP000248423">
    <property type="component" value="Unassembled WGS sequence"/>
</dbReference>
<evidence type="ECO:0000313" key="9">
    <source>
        <dbReference type="EMBL" id="PYI05454.1"/>
    </source>
</evidence>
<reference evidence="9 10" key="1">
    <citation type="submission" date="2018-02" db="EMBL/GenBank/DDBJ databases">
        <title>The genomes of Aspergillus section Nigri reveals drivers in fungal speciation.</title>
        <authorList>
            <consortium name="DOE Joint Genome Institute"/>
            <person name="Vesth T.C."/>
            <person name="Nybo J."/>
            <person name="Theobald S."/>
            <person name="Brandl J."/>
            <person name="Frisvad J.C."/>
            <person name="Nielsen K.F."/>
            <person name="Lyhne E.K."/>
            <person name="Kogle M.E."/>
            <person name="Kuo A."/>
            <person name="Riley R."/>
            <person name="Clum A."/>
            <person name="Nolan M."/>
            <person name="Lipzen A."/>
            <person name="Salamov A."/>
            <person name="Henrissat B."/>
            <person name="Wiebenga A."/>
            <person name="De vries R.P."/>
            <person name="Grigoriev I.V."/>
            <person name="Mortensen U.H."/>
            <person name="Andersen M.R."/>
            <person name="Baker S.E."/>
        </authorList>
    </citation>
    <scope>NUCLEOTIDE SEQUENCE [LARGE SCALE GENOMIC DNA]</scope>
    <source>
        <strain evidence="9 10">CBS 121057</strain>
    </source>
</reference>
<keyword evidence="5 6" id="KW-0833">Ubl conjugation pathway</keyword>
<dbReference type="GO" id="GO:0043161">
    <property type="term" value="P:proteasome-mediated ubiquitin-dependent protein catabolic process"/>
    <property type="evidence" value="ECO:0007669"/>
    <property type="project" value="TreeGrafter"/>
</dbReference>
<feature type="compositionally biased region" description="Basic and acidic residues" evidence="7">
    <location>
        <begin position="10"/>
        <end position="29"/>
    </location>
</feature>
<feature type="active site" description="Glycyl thioester intermediate" evidence="6">
    <location>
        <position position="1637"/>
    </location>
</feature>
<dbReference type="Gene3D" id="3.90.1750.10">
    <property type="entry name" value="Hect, E3 ligase catalytic domains"/>
    <property type="match status" value="1"/>
</dbReference>
<accession>A0A319ENW2</accession>
<dbReference type="InterPro" id="IPR045322">
    <property type="entry name" value="HECTD1/TRIP12-like"/>
</dbReference>
<dbReference type="Pfam" id="PF25579">
    <property type="entry name" value="TPR_TRIP12_N"/>
    <property type="match status" value="1"/>
</dbReference>
<evidence type="ECO:0000256" key="3">
    <source>
        <dbReference type="ARBA" id="ARBA00012485"/>
    </source>
</evidence>
<feature type="region of interest" description="Disordered" evidence="7">
    <location>
        <begin position="1"/>
        <end position="53"/>
    </location>
</feature>
<feature type="compositionally biased region" description="Low complexity" evidence="7">
    <location>
        <begin position="1014"/>
        <end position="1039"/>
    </location>
</feature>
<dbReference type="InterPro" id="IPR000569">
    <property type="entry name" value="HECT_dom"/>
</dbReference>
<evidence type="ECO:0000313" key="10">
    <source>
        <dbReference type="Proteomes" id="UP000248423"/>
    </source>
</evidence>
<dbReference type="EMBL" id="KZ826358">
    <property type="protein sequence ID" value="PYI05454.1"/>
    <property type="molecule type" value="Genomic_DNA"/>
</dbReference>
<evidence type="ECO:0000256" key="2">
    <source>
        <dbReference type="ARBA" id="ARBA00006331"/>
    </source>
</evidence>
<dbReference type="GO" id="GO:0000209">
    <property type="term" value="P:protein polyubiquitination"/>
    <property type="evidence" value="ECO:0007669"/>
    <property type="project" value="TreeGrafter"/>
</dbReference>
<keyword evidence="4" id="KW-0808">Transferase</keyword>
<proteinExistence type="inferred from homology"/>
<dbReference type="PANTHER" id="PTHR45670">
    <property type="entry name" value="E3 UBIQUITIN-PROTEIN LIGASE TRIP12"/>
    <property type="match status" value="1"/>
</dbReference>
<dbReference type="InterPro" id="IPR035983">
    <property type="entry name" value="Hect_E3_ubiquitin_ligase"/>
</dbReference>
<feature type="region of interest" description="Disordered" evidence="7">
    <location>
        <begin position="883"/>
        <end position="968"/>
    </location>
</feature>
<dbReference type="SUPFAM" id="SSF56204">
    <property type="entry name" value="Hect, E3 ligase catalytic domain"/>
    <property type="match status" value="1"/>
</dbReference>
<feature type="domain" description="HECT" evidence="8">
    <location>
        <begin position="1314"/>
        <end position="1670"/>
    </location>
</feature>
<comment type="catalytic activity">
    <reaction evidence="1">
        <text>S-ubiquitinyl-[E2 ubiquitin-conjugating enzyme]-L-cysteine + [acceptor protein]-L-lysine = [E2 ubiquitin-conjugating enzyme]-L-cysteine + N(6)-ubiquitinyl-[acceptor protein]-L-lysine.</text>
        <dbReference type="EC" id="2.3.2.26"/>
    </reaction>
</comment>
<dbReference type="CDD" id="cd00078">
    <property type="entry name" value="HECTc"/>
    <property type="match status" value="1"/>
</dbReference>
<dbReference type="GO" id="GO:0016607">
    <property type="term" value="C:nuclear speck"/>
    <property type="evidence" value="ECO:0007669"/>
    <property type="project" value="TreeGrafter"/>
</dbReference>
<dbReference type="SUPFAM" id="SSF48371">
    <property type="entry name" value="ARM repeat"/>
    <property type="match status" value="1"/>
</dbReference>
<dbReference type="Pfam" id="PF00632">
    <property type="entry name" value="HECT"/>
    <property type="match status" value="1"/>
</dbReference>
<feature type="compositionally biased region" description="Acidic residues" evidence="7">
    <location>
        <begin position="582"/>
        <end position="606"/>
    </location>
</feature>
<evidence type="ECO:0000256" key="5">
    <source>
        <dbReference type="ARBA" id="ARBA00022786"/>
    </source>
</evidence>
<dbReference type="EC" id="2.3.2.26" evidence="3"/>
<name>A0A319ENW2_ASPSB</name>
<feature type="region of interest" description="Disordered" evidence="7">
    <location>
        <begin position="553"/>
        <end position="613"/>
    </location>
</feature>
<protein>
    <recommendedName>
        <fullName evidence="3">HECT-type E3 ubiquitin transferase</fullName>
        <ecNumber evidence="3">2.3.2.26</ecNumber>
    </recommendedName>
</protein>
<dbReference type="Gene3D" id="1.25.10.10">
    <property type="entry name" value="Leucine-rich Repeat Variant"/>
    <property type="match status" value="1"/>
</dbReference>
<dbReference type="InterPro" id="IPR016024">
    <property type="entry name" value="ARM-type_fold"/>
</dbReference>
<evidence type="ECO:0000256" key="6">
    <source>
        <dbReference type="PROSITE-ProRule" id="PRU00104"/>
    </source>
</evidence>
<evidence type="ECO:0000256" key="1">
    <source>
        <dbReference type="ARBA" id="ARBA00000885"/>
    </source>
</evidence>
<gene>
    <name evidence="9" type="ORF">BO78DRAFT_148127</name>
</gene>
<dbReference type="OrthoDB" id="423283at2759"/>
<dbReference type="PANTHER" id="PTHR45670:SF1">
    <property type="entry name" value="E3 UBIQUITIN-PROTEIN LIGASE HECTD1"/>
    <property type="match status" value="1"/>
</dbReference>
<feature type="compositionally biased region" description="Basic and acidic residues" evidence="7">
    <location>
        <begin position="940"/>
        <end position="957"/>
    </location>
</feature>
<dbReference type="InterPro" id="IPR057948">
    <property type="entry name" value="TPR_TRIP12_N"/>
</dbReference>
<evidence type="ECO:0000256" key="4">
    <source>
        <dbReference type="ARBA" id="ARBA00022679"/>
    </source>
</evidence>
<dbReference type="Gene3D" id="3.30.2410.10">
    <property type="entry name" value="Hect, E3 ligase catalytic domain"/>
    <property type="match status" value="1"/>
</dbReference>
<feature type="compositionally biased region" description="Acidic residues" evidence="7">
    <location>
        <begin position="958"/>
        <end position="968"/>
    </location>
</feature>
<sequence length="1670" mass="183588">MKEAEEELKEQEPEPSEERDSSPPSESHEGTNPSGLDDDDDEDDGDLFHNSLFGSRSPLGLQSTLRALSGMMSGMSSRLRDILCNLRMKDDPSIQLIALQELSDLLLVSNEDNLSGQFSPDPYVKELVALMQPSDFGEENPEIMLLACRCLANLMEALRGSVANVVYGGAVPVLCQKLLDIQFIDLAEQALSTLAKISVDFPASIVREGGLTACLTYLDFFPTSTQRTAVTTAANCCRNLPHDSFPVVRDVMPTLLNVLASNDPKVVEQGCLCVSRIVESFKHKPEKLEELIEPAMLKAVLRLLLPGTTNLIGPHIHTQFLRVLAITSKASPRLSVELLRMDVVDTLYQILTGVSPPANLDDTAVKMDSVLVMQALIHRPREQVFETLNVICELLPGASSRHLPQADGLLGFPAEGDAAREPKSPKAKESAEKRRSLLLGCKVELKRFAMILLPTLTDAYSSTVNLEVRQKVLTAQLKMLHNLDATLVEDALRTVPYASFLAAILSQKDHPSLVSSALRCAEILFQRLEHVYRHQFHREGVISEIFKLAEGPLSTEKQGKPTSDSSAGPDASVEAKPVGSDDAGDEGEGVDDYDEQDDDDNDDMSESETSSFSGHVLSTRIENAMRDIVTRDARGFVDLYESSQGRDMRDKALETLNELKIIAAHIEAFYAGDSAEDGLSLFKKLAAYFDGDALESITSSELLNSGIIKVLLDVFGDFQGKYPFSPIHGQPLTPSPLAASMREARAAFLQAFMGSTISEKARSQSTATTPFSVLIHKLQDLLSRTEHFEVSTVSHNSLENTRSNAAYMLGKQLRLKLVADEDSDIPRTYRNIMVSIHAIATFKALDDFLHPRISLSDRPRPSRTRDTILSQIANAARLRDQLAGGEFPGSDAASMPRSSTTSGRPPRPGETRPGANESPAEGHDHGSRSRRSGRQQDAGGNEHENEPLECADERQMSDDEDPEDDGEDEELNAIVDDLEDDLSDDNVHDPTAVNMEVASSGKVTARKEDGTRVATPSQSTSASKSSASASGSALNPPGGSSLAMAGRPFSSYAAAMASIPSDWHIEFSVDNEPVSNETTIYRAVHHNRQHTDPSSRNVWSSVHTVKFRRVPGPPPPEPSTLTQGASGSAEKNDSNEIPASLSQDITTSSILQLLRVLHEMNSTLDDILAETKELVALKPEPLAQFINTKLTAKLNRQLEEPLIVASSCLPSWSEDLARLFPFLFPFETRHLFLQSTAFGYSRAMMRWHNSQNADDSRNDHRRDDRPILGRLQRQKVRISRSRILDSAMKVMELYGSSPSVLEVEYFEEVGTGLGPTLEFYSTVSKEFSKKKLKIWRENDCINGDEYAFGKRGLFPAPISEEQAASESGKKHLQLFKVLGKFVARSMLDSRIIDISFNPAFFRIADSSSFVVPSLGTVKAVDQDLANSLLLLKAFATAKKAVDDNRALSKAQKSQALQQIEVGGVTVEDLSLDFTLPGYPAIELIKNGSNIPVTIENVDLYVDRVVDMTLSSGVQRQVEAFRAGFSQVFPYSALRTFTPNELVMLFGRAEEDWTIETLMDSIKADHGFNMDSRSVRNLLQTMSGLSAQQRRDFLQFVTGSPKLPIGGFKSLTPIFTVVCRPSEPPYTPDDYLPSVMTCVNYLKLPDYSSLDVLRERLSVAIKEGQGAFHLS</sequence>
<feature type="region of interest" description="Disordered" evidence="7">
    <location>
        <begin position="981"/>
        <end position="1039"/>
    </location>
</feature>
<dbReference type="VEuPathDB" id="FungiDB:BO78DRAFT_148127"/>
<evidence type="ECO:0000256" key="7">
    <source>
        <dbReference type="SAM" id="MobiDB-lite"/>
    </source>
</evidence>
<dbReference type="Gene3D" id="3.30.2160.10">
    <property type="entry name" value="Hect, E3 ligase catalytic domain"/>
    <property type="match status" value="1"/>
</dbReference>
<dbReference type="STRING" id="1448318.A0A319ENW2"/>
<comment type="similarity">
    <text evidence="2">Belongs to the UPL family. K-HECT subfamily.</text>
</comment>
<dbReference type="SMART" id="SM00119">
    <property type="entry name" value="HECTc"/>
    <property type="match status" value="1"/>
</dbReference>
<dbReference type="InterPro" id="IPR011989">
    <property type="entry name" value="ARM-like"/>
</dbReference>
<feature type="compositionally biased region" description="Acidic residues" evidence="7">
    <location>
        <begin position="36"/>
        <end position="45"/>
    </location>
</feature>
<dbReference type="PROSITE" id="PS50237">
    <property type="entry name" value="HECT"/>
    <property type="match status" value="1"/>
</dbReference>